<comment type="caution">
    <text evidence="1">The sequence shown here is derived from an EMBL/GenBank/DDBJ whole genome shotgun (WGS) entry which is preliminary data.</text>
</comment>
<protein>
    <submittedName>
        <fullName evidence="1">Uncharacterized protein</fullName>
    </submittedName>
</protein>
<evidence type="ECO:0000313" key="2">
    <source>
        <dbReference type="Proteomes" id="UP001165960"/>
    </source>
</evidence>
<organism evidence="1 2">
    <name type="scientific">Entomophthora muscae</name>
    <dbReference type="NCBI Taxonomy" id="34485"/>
    <lineage>
        <taxon>Eukaryota</taxon>
        <taxon>Fungi</taxon>
        <taxon>Fungi incertae sedis</taxon>
        <taxon>Zoopagomycota</taxon>
        <taxon>Entomophthoromycotina</taxon>
        <taxon>Entomophthoromycetes</taxon>
        <taxon>Entomophthorales</taxon>
        <taxon>Entomophthoraceae</taxon>
        <taxon>Entomophthora</taxon>
    </lineage>
</organism>
<sequence>MTDRGRKFIGNEFNRLLQVWYRPTEGLVPVEVQVHGGDARLVIGKVLEEFAVMQAKYKLLISHSPLLGNEDFFKLVPGYDQDTLWGLVTRNPTCSFWWIYYLCSTHKKCSCQIFVSLLRSPSSELIKGLYKAPVQLVYSAIVLRVLWCSHCMFGHILGEVDIGFFQGQLLAAVSDQQFWLSELTDDFSANKLV</sequence>
<name>A0ACC2TC29_9FUNG</name>
<keyword evidence="2" id="KW-1185">Reference proteome</keyword>
<dbReference type="Proteomes" id="UP001165960">
    <property type="component" value="Unassembled WGS sequence"/>
</dbReference>
<reference evidence="1" key="1">
    <citation type="submission" date="2022-04" db="EMBL/GenBank/DDBJ databases">
        <title>Genome of the entomopathogenic fungus Entomophthora muscae.</title>
        <authorList>
            <person name="Elya C."/>
            <person name="Lovett B.R."/>
            <person name="Lee E."/>
            <person name="Macias A.M."/>
            <person name="Hajek A.E."/>
            <person name="De Bivort B.L."/>
            <person name="Kasson M.T."/>
            <person name="De Fine Licht H.H."/>
            <person name="Stajich J.E."/>
        </authorList>
    </citation>
    <scope>NUCLEOTIDE SEQUENCE</scope>
    <source>
        <strain evidence="1">Berkeley</strain>
    </source>
</reference>
<proteinExistence type="predicted"/>
<accession>A0ACC2TC29</accession>
<gene>
    <name evidence="1" type="ORF">DSO57_1030184</name>
</gene>
<dbReference type="EMBL" id="QTSX02003045">
    <property type="protein sequence ID" value="KAJ9072157.1"/>
    <property type="molecule type" value="Genomic_DNA"/>
</dbReference>
<evidence type="ECO:0000313" key="1">
    <source>
        <dbReference type="EMBL" id="KAJ9072157.1"/>
    </source>
</evidence>